<organism evidence="3 4">
    <name type="scientific">Actinomadura macrotermitis</name>
    <dbReference type="NCBI Taxonomy" id="2585200"/>
    <lineage>
        <taxon>Bacteria</taxon>
        <taxon>Bacillati</taxon>
        <taxon>Actinomycetota</taxon>
        <taxon>Actinomycetes</taxon>
        <taxon>Streptosporangiales</taxon>
        <taxon>Thermomonosporaceae</taxon>
        <taxon>Actinomadura</taxon>
    </lineage>
</organism>
<keyword evidence="1 3" id="KW-0560">Oxidoreductase</keyword>
<dbReference type="InterPro" id="IPR036291">
    <property type="entry name" value="NAD(P)-bd_dom_sf"/>
</dbReference>
<feature type="domain" description="Enoyl reductase (ER)" evidence="2">
    <location>
        <begin position="1"/>
        <end position="279"/>
    </location>
</feature>
<evidence type="ECO:0000259" key="2">
    <source>
        <dbReference type="SMART" id="SM00829"/>
    </source>
</evidence>
<dbReference type="PANTHER" id="PTHR11695">
    <property type="entry name" value="ALCOHOL DEHYDROGENASE RELATED"/>
    <property type="match status" value="1"/>
</dbReference>
<dbReference type="GO" id="GO:0008270">
    <property type="term" value="F:zinc ion binding"/>
    <property type="evidence" value="ECO:0007669"/>
    <property type="project" value="InterPro"/>
</dbReference>
<dbReference type="EC" id="1.1.1.103" evidence="3"/>
<dbReference type="EMBL" id="WEGH01000002">
    <property type="protein sequence ID" value="MQY05134.1"/>
    <property type="molecule type" value="Genomic_DNA"/>
</dbReference>
<accession>A0A7K0BWS7</accession>
<dbReference type="PANTHER" id="PTHR11695:SF294">
    <property type="entry name" value="RETICULON-4-INTERACTING PROTEIN 1, MITOCHONDRIAL"/>
    <property type="match status" value="1"/>
</dbReference>
<dbReference type="InterPro" id="IPR013154">
    <property type="entry name" value="ADH-like_N"/>
</dbReference>
<dbReference type="Pfam" id="PF13602">
    <property type="entry name" value="ADH_zinc_N_2"/>
    <property type="match status" value="1"/>
</dbReference>
<dbReference type="InterPro" id="IPR050700">
    <property type="entry name" value="YIM1/Zinc_Alcohol_DH_Fams"/>
</dbReference>
<dbReference type="SUPFAM" id="SSF50129">
    <property type="entry name" value="GroES-like"/>
    <property type="match status" value="1"/>
</dbReference>
<dbReference type="InterPro" id="IPR011032">
    <property type="entry name" value="GroES-like_sf"/>
</dbReference>
<dbReference type="Gene3D" id="3.40.50.720">
    <property type="entry name" value="NAD(P)-binding Rossmann-like Domain"/>
    <property type="match status" value="1"/>
</dbReference>
<dbReference type="PROSITE" id="PS01162">
    <property type="entry name" value="QOR_ZETA_CRYSTAL"/>
    <property type="match status" value="1"/>
</dbReference>
<dbReference type="Pfam" id="PF08240">
    <property type="entry name" value="ADH_N"/>
    <property type="match status" value="1"/>
</dbReference>
<dbReference type="SMART" id="SM00829">
    <property type="entry name" value="PKS_ER"/>
    <property type="match status" value="1"/>
</dbReference>
<dbReference type="InterPro" id="IPR020843">
    <property type="entry name" value="ER"/>
</dbReference>
<dbReference type="GO" id="GO:0008743">
    <property type="term" value="F:L-threonine 3-dehydrogenase activity"/>
    <property type="evidence" value="ECO:0007669"/>
    <property type="project" value="UniProtKB-EC"/>
</dbReference>
<dbReference type="Gene3D" id="3.90.180.10">
    <property type="entry name" value="Medium-chain alcohol dehydrogenases, catalytic domain"/>
    <property type="match status" value="1"/>
</dbReference>
<evidence type="ECO:0000256" key="1">
    <source>
        <dbReference type="ARBA" id="ARBA00023002"/>
    </source>
</evidence>
<dbReference type="SUPFAM" id="SSF51735">
    <property type="entry name" value="NAD(P)-binding Rossmann-fold domains"/>
    <property type="match status" value="1"/>
</dbReference>
<dbReference type="AlphaFoldDB" id="A0A7K0BWS7"/>
<keyword evidence="4" id="KW-1185">Reference proteome</keyword>
<reference evidence="3 4" key="1">
    <citation type="submission" date="2019-10" db="EMBL/GenBank/DDBJ databases">
        <title>Actinomadura rubteroloni sp. nov. and Actinomadura macrotermitis sp. nov., isolated from the gut of fungus growing-termite Macrotermes natalensis.</title>
        <authorList>
            <person name="Benndorf R."/>
            <person name="Martin K."/>
            <person name="Kuefner M."/>
            <person name="De Beer W."/>
            <person name="Kaster A.-K."/>
            <person name="Vollmers J."/>
            <person name="Poulsen M."/>
            <person name="Beemelmanns C."/>
        </authorList>
    </citation>
    <scope>NUCLEOTIDE SEQUENCE [LARGE SCALE GENOMIC DNA]</scope>
    <source>
        <strain evidence="3 4">RB68</strain>
    </source>
</reference>
<dbReference type="InterPro" id="IPR002364">
    <property type="entry name" value="Quin_OxRdtase/zeta-crystal_CS"/>
</dbReference>
<comment type="caution">
    <text evidence="3">The sequence shown here is derived from an EMBL/GenBank/DDBJ whole genome shotgun (WGS) entry which is preliminary data.</text>
</comment>
<sequence>MIRYEQVPDPEPGPGQVLVQVAATSMNPSETALRAGMLRTVLPLTLPYRLGWDVSGTVVAVGDGVTSWSDGDRVIGRLDAGGAAASLVAAPAGSLAAAPASIPLPHAAAIPVAGLAAWQAVDGRVRAGQRVLVNGAGGGVGGFAVQLAKRAGATVIATASPRSAEAVAALGADEVVDHTAGPLPGGMDVVINLAPVSAEAAGGLAALVRPGGTAVSIATPIPGHEHFVARNDPGQLARLVALVDAGELAVHIAGTVPLAEMAETHRLSGAGLLRGKTILVPS</sequence>
<name>A0A7K0BWS7_9ACTN</name>
<evidence type="ECO:0000313" key="4">
    <source>
        <dbReference type="Proteomes" id="UP000487268"/>
    </source>
</evidence>
<evidence type="ECO:0000313" key="3">
    <source>
        <dbReference type="EMBL" id="MQY05134.1"/>
    </source>
</evidence>
<gene>
    <name evidence="3" type="primary">tdh_4</name>
    <name evidence="3" type="ORF">ACRB68_32030</name>
</gene>
<dbReference type="CDD" id="cd05289">
    <property type="entry name" value="MDR_like_2"/>
    <property type="match status" value="1"/>
</dbReference>
<dbReference type="Proteomes" id="UP000487268">
    <property type="component" value="Unassembled WGS sequence"/>
</dbReference>
<proteinExistence type="predicted"/>
<protein>
    <submittedName>
        <fullName evidence="3">L-threonine 3-dehydrogenase</fullName>
        <ecNumber evidence="3">1.1.1.103</ecNumber>
    </submittedName>
</protein>